<dbReference type="AlphaFoldDB" id="A0A4Q8LAR6"/>
<evidence type="ECO:0000313" key="1">
    <source>
        <dbReference type="EMBL" id="TAA25419.1"/>
    </source>
</evidence>
<accession>A0A4Q8LAR6</accession>
<name>A0A4Q8LAR6_9GAMM</name>
<proteinExistence type="predicted"/>
<dbReference type="EMBL" id="SHMC01000003">
    <property type="protein sequence ID" value="TAA25419.1"/>
    <property type="molecule type" value="Genomic_DNA"/>
</dbReference>
<organism evidence="1 2">
    <name type="scientific">Pseudoxanthomonas winnipegensis</name>
    <dbReference type="NCBI Taxonomy" id="2480810"/>
    <lineage>
        <taxon>Bacteria</taxon>
        <taxon>Pseudomonadati</taxon>
        <taxon>Pseudomonadota</taxon>
        <taxon>Gammaproteobacteria</taxon>
        <taxon>Lysobacterales</taxon>
        <taxon>Lysobacteraceae</taxon>
        <taxon>Pseudoxanthomonas</taxon>
    </lineage>
</organism>
<sequence length="67" mass="7446">MERIAFPDVLFGRNDLQVLRNVKATDSLAEQRNDVVNMHVLTRCPPFGGSGVNRFDGFAVGPRNTTQ</sequence>
<dbReference type="RefSeq" id="WP_130561096.1">
    <property type="nucleotide sequence ID" value="NZ_SHLZ01000012.1"/>
</dbReference>
<comment type="caution">
    <text evidence="1">The sequence shown here is derived from an EMBL/GenBank/DDBJ whole genome shotgun (WGS) entry which is preliminary data.</text>
</comment>
<evidence type="ECO:0000313" key="2">
    <source>
        <dbReference type="Proteomes" id="UP000292627"/>
    </source>
</evidence>
<reference evidence="1 2" key="1">
    <citation type="submission" date="2019-02" db="EMBL/GenBank/DDBJ databases">
        <title>WGS of Pseudoxanthomonas species novum from clinical isolates.</title>
        <authorList>
            <person name="Bernier A.-M."/>
            <person name="Bernard K."/>
            <person name="Vachon A."/>
        </authorList>
    </citation>
    <scope>NUCLEOTIDE SEQUENCE [LARGE SCALE GENOMIC DNA]</scope>
    <source>
        <strain evidence="1 2">NML171200</strain>
    </source>
</reference>
<dbReference type="Proteomes" id="UP000292627">
    <property type="component" value="Unassembled WGS sequence"/>
</dbReference>
<gene>
    <name evidence="1" type="ORF">EA660_08135</name>
</gene>
<protein>
    <submittedName>
        <fullName evidence="1">Uncharacterized protein</fullName>
    </submittedName>
</protein>